<dbReference type="Proteomes" id="UP000476176">
    <property type="component" value="Unassembled WGS sequence"/>
</dbReference>
<reference evidence="11 12" key="1">
    <citation type="submission" date="2018-08" db="EMBL/GenBank/DDBJ databases">
        <title>Genomic investigation of the strawberry pathogen Phytophthora fragariae indicates pathogenicity is determined by transcriptional variation in three key races.</title>
        <authorList>
            <person name="Adams T.M."/>
            <person name="Armitage A.D."/>
            <person name="Sobczyk M.K."/>
            <person name="Bates H.J."/>
            <person name="Dunwell J.M."/>
            <person name="Nellist C.F."/>
            <person name="Harrison R.J."/>
        </authorList>
    </citation>
    <scope>NUCLEOTIDE SEQUENCE [LARGE SCALE GENOMIC DNA]</scope>
    <source>
        <strain evidence="9 13">A4</strain>
        <strain evidence="8 14">BC-1</strain>
        <strain evidence="7 18">BC-23</strain>
        <strain evidence="6 12">NOV-27</strain>
        <strain evidence="5 15">NOV-5</strain>
        <strain evidence="4 16">NOV-71</strain>
        <strain evidence="10 19">NOV-77</strain>
        <strain evidence="1 11">NOV-9</strain>
        <strain evidence="3 20">ONT-3</strain>
        <strain evidence="2 17">SCRP245</strain>
    </source>
</reference>
<dbReference type="EMBL" id="QXFX01001315">
    <property type="protein sequence ID" value="KAE9092558.1"/>
    <property type="molecule type" value="Genomic_DNA"/>
</dbReference>
<dbReference type="Proteomes" id="UP000433483">
    <property type="component" value="Unassembled WGS sequence"/>
</dbReference>
<evidence type="ECO:0000313" key="19">
    <source>
        <dbReference type="Proteomes" id="UP000486351"/>
    </source>
</evidence>
<proteinExistence type="predicted"/>
<evidence type="ECO:0000313" key="14">
    <source>
        <dbReference type="Proteomes" id="UP000440367"/>
    </source>
</evidence>
<dbReference type="EMBL" id="QXGD01000948">
    <property type="protein sequence ID" value="KAE9219373.1"/>
    <property type="molecule type" value="Genomic_DNA"/>
</dbReference>
<dbReference type="EMBL" id="QXGF01001158">
    <property type="protein sequence ID" value="KAE8932095.1"/>
    <property type="molecule type" value="Genomic_DNA"/>
</dbReference>
<evidence type="ECO:0000313" key="20">
    <source>
        <dbReference type="Proteomes" id="UP000488956"/>
    </source>
</evidence>
<evidence type="ECO:0000313" key="9">
    <source>
        <dbReference type="EMBL" id="KAE9300095.1"/>
    </source>
</evidence>
<evidence type="ECO:0000313" key="8">
    <source>
        <dbReference type="EMBL" id="KAE9219373.1"/>
    </source>
</evidence>
<comment type="caution">
    <text evidence="1">The sequence shown here is derived from an EMBL/GenBank/DDBJ whole genome shotgun (WGS) entry which is preliminary data.</text>
</comment>
<evidence type="ECO:0000313" key="3">
    <source>
        <dbReference type="EMBL" id="KAE9092558.1"/>
    </source>
</evidence>
<dbReference type="EMBL" id="QXFY01001467">
    <property type="protein sequence ID" value="KAE9317041.1"/>
    <property type="molecule type" value="Genomic_DNA"/>
</dbReference>
<name>A0A6A3EES2_9STRA</name>
<dbReference type="EMBL" id="QXGB01001505">
    <property type="protein sequence ID" value="KAE9189684.1"/>
    <property type="molecule type" value="Genomic_DNA"/>
</dbReference>
<evidence type="ECO:0000313" key="13">
    <source>
        <dbReference type="Proteomes" id="UP000437068"/>
    </source>
</evidence>
<keyword evidence="12" id="KW-1185">Reference proteome</keyword>
<dbReference type="Proteomes" id="UP000440732">
    <property type="component" value="Unassembled WGS sequence"/>
</dbReference>
<evidence type="ECO:0000313" key="15">
    <source>
        <dbReference type="Proteomes" id="UP000440732"/>
    </source>
</evidence>
<organism evidence="1 11">
    <name type="scientific">Phytophthora fragariae</name>
    <dbReference type="NCBI Taxonomy" id="53985"/>
    <lineage>
        <taxon>Eukaryota</taxon>
        <taxon>Sar</taxon>
        <taxon>Stramenopiles</taxon>
        <taxon>Oomycota</taxon>
        <taxon>Peronosporomycetes</taxon>
        <taxon>Peronosporales</taxon>
        <taxon>Peronosporaceae</taxon>
        <taxon>Phytophthora</taxon>
    </lineage>
</organism>
<evidence type="ECO:0000313" key="7">
    <source>
        <dbReference type="EMBL" id="KAE9197468.1"/>
    </source>
</evidence>
<dbReference type="PANTHER" id="PTHR11439:SF483">
    <property type="entry name" value="PEPTIDE SYNTHASE GLIP-LIKE, PUTATIVE (AFU_ORTHOLOGUE AFUA_3G12920)-RELATED"/>
    <property type="match status" value="1"/>
</dbReference>
<evidence type="ECO:0000313" key="4">
    <source>
        <dbReference type="EMBL" id="KAE9096895.1"/>
    </source>
</evidence>
<evidence type="ECO:0000313" key="5">
    <source>
        <dbReference type="EMBL" id="KAE9131100.1"/>
    </source>
</evidence>
<protein>
    <recommendedName>
        <fullName evidence="21">Reverse transcriptase Ty1/copia-type domain-containing protein</fullName>
    </recommendedName>
</protein>
<evidence type="ECO:0000313" key="2">
    <source>
        <dbReference type="EMBL" id="KAE8996440.1"/>
    </source>
</evidence>
<dbReference type="Proteomes" id="UP000460718">
    <property type="component" value="Unassembled WGS sequence"/>
</dbReference>
<dbReference type="EMBL" id="QXGC01001711">
    <property type="protein sequence ID" value="KAE9197468.1"/>
    <property type="molecule type" value="Genomic_DNA"/>
</dbReference>
<dbReference type="EMBL" id="QXGA01001038">
    <property type="protein sequence ID" value="KAE9131100.1"/>
    <property type="molecule type" value="Genomic_DNA"/>
</dbReference>
<dbReference type="Proteomes" id="UP000488956">
    <property type="component" value="Unassembled WGS sequence"/>
</dbReference>
<dbReference type="Proteomes" id="UP000429523">
    <property type="component" value="Unassembled WGS sequence"/>
</dbReference>
<dbReference type="Proteomes" id="UP000441208">
    <property type="component" value="Unassembled WGS sequence"/>
</dbReference>
<accession>A0A6A3EES2</accession>
<sequence length="95" mass="10772">MSKYTKDHFVMAKRVLRYLQGTRDYGLLWKKPSCPDFHFTAYADADLGSEKDDRRSITGFVLQMNGCTYAYRTTSSLSPMLTPAVLSLLLPLSVL</sequence>
<evidence type="ECO:0000313" key="1">
    <source>
        <dbReference type="EMBL" id="KAE8932095.1"/>
    </source>
</evidence>
<dbReference type="Proteomes" id="UP000440367">
    <property type="component" value="Unassembled WGS sequence"/>
</dbReference>
<dbReference type="AlphaFoldDB" id="A0A6A3EES2"/>
<evidence type="ECO:0000313" key="12">
    <source>
        <dbReference type="Proteomes" id="UP000433483"/>
    </source>
</evidence>
<dbReference type="PANTHER" id="PTHR11439">
    <property type="entry name" value="GAG-POL-RELATED RETROTRANSPOSON"/>
    <property type="match status" value="1"/>
</dbReference>
<evidence type="ECO:0000313" key="6">
    <source>
        <dbReference type="EMBL" id="KAE9189684.1"/>
    </source>
</evidence>
<evidence type="ECO:0000313" key="11">
    <source>
        <dbReference type="Proteomes" id="UP000429523"/>
    </source>
</evidence>
<evidence type="ECO:0000313" key="16">
    <source>
        <dbReference type="Proteomes" id="UP000441208"/>
    </source>
</evidence>
<dbReference type="EMBL" id="QXGE01000968">
    <property type="protein sequence ID" value="KAE9300095.1"/>
    <property type="molecule type" value="Genomic_DNA"/>
</dbReference>
<evidence type="ECO:0000313" key="17">
    <source>
        <dbReference type="Proteomes" id="UP000460718"/>
    </source>
</evidence>
<gene>
    <name evidence="9" type="ORF">PF001_g15128</name>
    <name evidence="8" type="ORF">PF002_g16201</name>
    <name evidence="7" type="ORF">PF004_g19818</name>
    <name evidence="6" type="ORF">PF005_g19546</name>
    <name evidence="5" type="ORF">PF006_g15606</name>
    <name evidence="4" type="ORF">PF007_g16813</name>
    <name evidence="10" type="ORF">PF008_g18857</name>
    <name evidence="1" type="ORF">PF009_g17866</name>
    <name evidence="3" type="ORF">PF010_g17803</name>
    <name evidence="2" type="ORF">PF011_g15902</name>
</gene>
<dbReference type="Proteomes" id="UP000486351">
    <property type="component" value="Unassembled WGS sequence"/>
</dbReference>
<evidence type="ECO:0000313" key="18">
    <source>
        <dbReference type="Proteomes" id="UP000476176"/>
    </source>
</evidence>
<dbReference type="EMBL" id="QXFW01001106">
    <property type="protein sequence ID" value="KAE8996440.1"/>
    <property type="molecule type" value="Genomic_DNA"/>
</dbReference>
<dbReference type="Proteomes" id="UP000437068">
    <property type="component" value="Unassembled WGS sequence"/>
</dbReference>
<dbReference type="EMBL" id="QXFZ01001102">
    <property type="protein sequence ID" value="KAE9096895.1"/>
    <property type="molecule type" value="Genomic_DNA"/>
</dbReference>
<dbReference type="OrthoDB" id="97986at2759"/>
<evidence type="ECO:0008006" key="21">
    <source>
        <dbReference type="Google" id="ProtNLM"/>
    </source>
</evidence>
<evidence type="ECO:0000313" key="10">
    <source>
        <dbReference type="EMBL" id="KAE9317041.1"/>
    </source>
</evidence>